<dbReference type="FunFam" id="3.30.1490.180:FF:000001">
    <property type="entry name" value="DNA-directed RNA polymerase subunit"/>
    <property type="match status" value="1"/>
</dbReference>
<keyword evidence="8" id="KW-0479">Metal-binding</keyword>
<dbReference type="InterPro" id="IPR045867">
    <property type="entry name" value="DNA-dir_RpoC_beta_prime"/>
</dbReference>
<evidence type="ECO:0000256" key="7">
    <source>
        <dbReference type="ARBA" id="ARBA00022695"/>
    </source>
</evidence>
<feature type="compositionally biased region" description="Acidic residues" evidence="17">
    <location>
        <begin position="1747"/>
        <end position="1761"/>
    </location>
</feature>
<dbReference type="GO" id="GO:0046872">
    <property type="term" value="F:metal ion binding"/>
    <property type="evidence" value="ECO:0007669"/>
    <property type="project" value="UniProtKB-KW"/>
</dbReference>
<comment type="catalytic activity">
    <reaction evidence="15 16">
        <text>RNA(n) + a ribonucleoside 5'-triphosphate = RNA(n+1) + diphosphate</text>
        <dbReference type="Rhea" id="RHEA:21248"/>
        <dbReference type="Rhea" id="RHEA-COMP:14527"/>
        <dbReference type="Rhea" id="RHEA-COMP:17342"/>
        <dbReference type="ChEBI" id="CHEBI:33019"/>
        <dbReference type="ChEBI" id="CHEBI:61557"/>
        <dbReference type="ChEBI" id="CHEBI:140395"/>
        <dbReference type="EC" id="2.7.7.6"/>
    </reaction>
</comment>
<proteinExistence type="inferred from homology"/>
<feature type="region of interest" description="Disordered" evidence="17">
    <location>
        <begin position="2427"/>
        <end position="2452"/>
    </location>
</feature>
<evidence type="ECO:0000256" key="16">
    <source>
        <dbReference type="RuleBase" id="RU004279"/>
    </source>
</evidence>
<feature type="compositionally biased region" description="Polar residues" evidence="17">
    <location>
        <begin position="638"/>
        <end position="663"/>
    </location>
</feature>
<evidence type="ECO:0000256" key="15">
    <source>
        <dbReference type="ARBA" id="ARBA00048552"/>
    </source>
</evidence>
<dbReference type="OrthoDB" id="270392at2759"/>
<dbReference type="InterPro" id="IPR038120">
    <property type="entry name" value="Rpb1_funnel_sf"/>
</dbReference>
<accession>A0A0L7K7P4</accession>
<reference evidence="20" key="2">
    <citation type="submission" date="2006-03" db="EMBL/GenBank/DDBJ databases">
        <title>The genome sequence of the Plasmodium falciparum HB3.</title>
        <authorList>
            <consortium name="The Broad Institute Genome Sequencing Platform"/>
            <person name="Birren B."/>
            <person name="Lander E."/>
            <person name="Galagan J."/>
            <person name="Nusbaum C."/>
            <person name="Devon K."/>
            <person name="Henn M."/>
            <person name="Jaffe D."/>
            <person name="Butler J."/>
            <person name="Alvarez P."/>
            <person name="Gnerre S."/>
            <person name="Grabherr M."/>
            <person name="Kleber M."/>
            <person name="Mauceli E."/>
            <person name="Brockman W."/>
            <person name="MacCallum I.A."/>
            <person name="Rounsley S."/>
            <person name="Young S."/>
            <person name="LaButti K."/>
            <person name="Pushparaj V."/>
            <person name="DeCaprio D."/>
            <person name="Crawford M."/>
            <person name="Koehrsen M."/>
            <person name="Engels R."/>
            <person name="Montgomery P."/>
            <person name="Pearson M."/>
            <person name="Howarth C."/>
            <person name="Larson L."/>
            <person name="Luoma S."/>
            <person name="White J."/>
            <person name="Kodira C."/>
            <person name="Zeng Q."/>
            <person name="Oleary S."/>
            <person name="Yandava C."/>
            <person name="Alvarado L."/>
            <person name="Wirth D."/>
            <person name="Volkman S."/>
            <person name="Hartl D."/>
        </authorList>
    </citation>
    <scope>NUCLEOTIDE SEQUENCE [LARGE SCALE GENOMIC DNA]</scope>
</reference>
<dbReference type="Gene3D" id="1.10.274.100">
    <property type="entry name" value="RNA polymerase Rpb1, domain 3"/>
    <property type="match status" value="2"/>
</dbReference>
<comment type="subcellular location">
    <subcellularLocation>
        <location evidence="1">Nucleus</location>
    </subcellularLocation>
</comment>
<feature type="region of interest" description="Disordered" evidence="17">
    <location>
        <begin position="1244"/>
        <end position="1293"/>
    </location>
</feature>
<evidence type="ECO:0000256" key="17">
    <source>
        <dbReference type="SAM" id="MobiDB-lite"/>
    </source>
</evidence>
<dbReference type="InterPro" id="IPR006592">
    <property type="entry name" value="RNA_pol_N"/>
</dbReference>
<evidence type="ECO:0000256" key="5">
    <source>
        <dbReference type="ARBA" id="ARBA00022553"/>
    </source>
</evidence>
<dbReference type="Gene3D" id="6.20.50.80">
    <property type="match status" value="1"/>
</dbReference>
<dbReference type="FunFam" id="3.30.1360.140:FF:000003">
    <property type="entry name" value="DNA-directed RNA polymerase subunit"/>
    <property type="match status" value="1"/>
</dbReference>
<dbReference type="GO" id="GO:0006366">
    <property type="term" value="P:transcription by RNA polymerase II"/>
    <property type="evidence" value="ECO:0007669"/>
    <property type="project" value="InterPro"/>
</dbReference>
<feature type="compositionally biased region" description="Basic residues" evidence="17">
    <location>
        <begin position="1179"/>
        <end position="1193"/>
    </location>
</feature>
<dbReference type="InterPro" id="IPR007073">
    <property type="entry name" value="RNA_pol_Rpb1_7"/>
</dbReference>
<dbReference type="Proteomes" id="UP000054289">
    <property type="component" value="Unassembled WGS sequence"/>
</dbReference>
<dbReference type="Pfam" id="PF04990">
    <property type="entry name" value="RNA_pol_Rpb1_7"/>
    <property type="match status" value="1"/>
</dbReference>
<feature type="compositionally biased region" description="Low complexity" evidence="17">
    <location>
        <begin position="1143"/>
        <end position="1163"/>
    </location>
</feature>
<evidence type="ECO:0000256" key="3">
    <source>
        <dbReference type="ARBA" id="ARBA00011730"/>
    </source>
</evidence>
<dbReference type="Pfam" id="PF05000">
    <property type="entry name" value="RNA_pol_Rpb1_4"/>
    <property type="match status" value="1"/>
</dbReference>
<dbReference type="InterPro" id="IPR007066">
    <property type="entry name" value="RNA_pol_Rpb1_3"/>
</dbReference>
<feature type="compositionally biased region" description="Acidic residues" evidence="17">
    <location>
        <begin position="2443"/>
        <end position="2452"/>
    </location>
</feature>
<feature type="compositionally biased region" description="Low complexity" evidence="17">
    <location>
        <begin position="707"/>
        <end position="725"/>
    </location>
</feature>
<dbReference type="InterPro" id="IPR044893">
    <property type="entry name" value="RNA_pol_Rpb1_clamp_domain"/>
</dbReference>
<evidence type="ECO:0000256" key="14">
    <source>
        <dbReference type="ARBA" id="ARBA00023242"/>
    </source>
</evidence>
<evidence type="ECO:0000256" key="13">
    <source>
        <dbReference type="ARBA" id="ARBA00023163"/>
    </source>
</evidence>
<keyword evidence="14" id="KW-0539">Nucleus</keyword>
<dbReference type="Gene3D" id="1.10.132.30">
    <property type="match status" value="1"/>
</dbReference>
<dbReference type="GO" id="GO:0003677">
    <property type="term" value="F:DNA binding"/>
    <property type="evidence" value="ECO:0007669"/>
    <property type="project" value="UniProtKB-KW"/>
</dbReference>
<feature type="region of interest" description="Disordered" evidence="17">
    <location>
        <begin position="2296"/>
        <end position="2354"/>
    </location>
</feature>
<dbReference type="GO" id="GO:0003899">
    <property type="term" value="F:DNA-directed RNA polymerase activity"/>
    <property type="evidence" value="ECO:0007669"/>
    <property type="project" value="UniProtKB-EC"/>
</dbReference>
<dbReference type="Pfam" id="PF04983">
    <property type="entry name" value="RNA_pol_Rpb1_3"/>
    <property type="match status" value="2"/>
</dbReference>
<comment type="similarity">
    <text evidence="2 16">Belongs to the RNA polymerase beta' chain family.</text>
</comment>
<feature type="compositionally biased region" description="Polar residues" evidence="17">
    <location>
        <begin position="694"/>
        <end position="706"/>
    </location>
</feature>
<dbReference type="Gene3D" id="2.40.40.20">
    <property type="match status" value="1"/>
</dbReference>
<keyword evidence="12" id="KW-0238">DNA-binding</keyword>
<feature type="compositionally biased region" description="Polar residues" evidence="17">
    <location>
        <begin position="2259"/>
        <end position="2277"/>
    </location>
</feature>
<dbReference type="Gene3D" id="4.10.860.120">
    <property type="entry name" value="RNA polymerase II, clamp domain"/>
    <property type="match status" value="1"/>
</dbReference>
<dbReference type="InterPro" id="IPR007075">
    <property type="entry name" value="RNA_pol_Rpb1_6"/>
</dbReference>
<organism evidence="19 20">
    <name type="scientific">Plasmodium falciparum (isolate HB3)</name>
    <dbReference type="NCBI Taxonomy" id="137071"/>
    <lineage>
        <taxon>Eukaryota</taxon>
        <taxon>Sar</taxon>
        <taxon>Alveolata</taxon>
        <taxon>Apicomplexa</taxon>
        <taxon>Aconoidasida</taxon>
        <taxon>Haemosporida</taxon>
        <taxon>Plasmodiidae</taxon>
        <taxon>Plasmodium</taxon>
        <taxon>Plasmodium (Laverania)</taxon>
    </lineage>
</organism>
<feature type="domain" description="RNA polymerase N-terminal" evidence="18">
    <location>
        <begin position="266"/>
        <end position="568"/>
    </location>
</feature>
<evidence type="ECO:0000256" key="4">
    <source>
        <dbReference type="ARBA" id="ARBA00022478"/>
    </source>
</evidence>
<sequence>MTVDLNIPYSACELKRVKRLELGVLDPEIIKKISVCEIVNVDIYKDGFPREGGLNDIRMGTIDYRTLCGTCNMNVKYCPGHFGHIELAKPMYHYGFMNVVLNVLRCVCYHCGRLLCNVNSSKVKYIEKIKVNSLRLRKLAELCLGIRACDHSVEEEGLNINDNSLNNFYNNDLSNLNMNQQMLLNKSNYTNIFEMVSKEDVDCGCVQPKYSREGPNMYIQFLHSSEEDIDESKRKLSAEEALEILKKIRKEEMSILGFNSDRCVPASLILTCIPIPPPCARPYVQYGNQRSEDDLTLKLLDIVKTNIQLKRQTDRGAKSHVLQDLCSLLQFHITTLFDNDIPGMPIATTRSKKPIKAIRTRLKGKEGRLRGNLMGKRVDFSARTVITGDPNLNIDYIGVPKSVAMTLTFCETVTPLNYDNLKKLVERGPYEWPGAKYIIRDNGTKYDLRHVRRNSEKELEYGYKVERHMTDEDYILFNRQPSLHKMSIMGHKAKILPYSTFRLNLSVTSPYNADFDGDEMNLHLAQSHETRSEIKHLMIVQRQIVSPQGNKPVMGIVQDSLLAIRKFTRRDNFLTKEEVMSLLIWIPYWNHVIPTPAIIKPRALWTGKQIFSMLLQFDDMNIEDDKNDTANNKVGRDVNTNVNKDSSKMNTSGNYYYGNSTNDNTDDYLEKGNAYSRSGNNHPNSPLSIGDNINVGNVQQNDMSSPNNNNNNNNNNNSNNNNNNNIGGGINSFKRFNMVKINLMRDSSTSSKDDNPYCSINDGKVIIKNNELLSGIICKRTVGSSSGSLIHVLWHEMGPDKTKDFLSALQKVTNNWLEYVGFTVSCSDIIASNKVLGKVREILDKSKSEVSKLVEKAQKGELECQPGKSLYESFETRVNNELNCAREMAGKVASESLDERNNIFSMVASGSKGSIINISQIISCVGQQNVEGKRIPFGFNHRSLPHFIKFDYGPESRGFVSNSYLSGLTPQEVFFHAMGGREGIIDTACKTSETGYIQRRLIKAMEDVMVQYDRTVRNSYGDIIQFLYGEDGMAGEYIEDQIIDLMKLDNKEINKLYKYNFDEEPFGKDYYIGNKNDGSRNTTYIDYNKQNILNQEFEELYKCKNYLCKEIFPDGDIRQHLPINMNRLIEYAKSQFPCIPFVSNNNSTNNNNNNNNNNNISNSRKLMDKGNLSSTHNHKENKKRRKRRRRKNKFDKFKNENNELMSEIKKEYENNDLNNMMISKGDQSPFKGMNEFHMGVADNDMGSDLGNNNNYNNDDFVDDDYVDDDDYDDDDYDDDDYDDDDLDDDENYSDNINIGGNRKYYGNTLKNNYDENSMLNPIDVVHKVNNFLEKLVIIKQINSNDTLSVEAQNNATILLKAHLRTYLNSKLLTQTHKVSVKGLDWLLQEIEKIFYKSLCHPGECVGALAAQSIGEPATQMTLNTFHFAGVGSKNVTLGVPRLKELINIVKNVKTPSTTIYLDDMVSNDQQKAKDILTKLEYTTLKQLTSHAQIIYDPNTTTTILEEDKSWVNEFYEFPDEDDTQYSLGEWVLRIQLTNIHVNEKKLTMKEIVYIIYSVFSSDELDIIYTDDNSEDLVLRIRVKYLNGEYNFMNYDVVDNANEQVDEQEEDEEHLVANDRGNYDETKNSTHPHHDYNNNTTNIFKSKVKNNISSDINTKNEDSISINSSNNEQVKNINSSPVSNNMHNNNNNNNNDSSNINDIKVKNIKKEDGNEGALRGGGDSNTSALFGNKNSQKEDNIVNNNNDNNDDDDEEEEEEDFLFGDHNVSPKNTKDGKNKNTNNKSNNNENKNKKSGNNNSNNSNTYDDGDVDNDNDDDNDDNKSDITIKEDNDVAFMKTSTKNAEEDLELKNKNHIEHNISREDTEDTFLKKLMEQCLSTLKLRGIENITKVYMREESKITYDSDNGKFVRSSHWVLDTDGCNLENIFCAPQVDFKKTVSNDIVEIFEVLGIEAVRRALLKELRTVISFDSSYVNYRHLSILCDVMTQKGYLMSITRHGINRVDKGPLIKCSFEETVEILLEAAAFAQVDNLRGITENIMLGQLCKIGTGSFDIIIDNQKLNDANQNLETIQDLTSAGFTTPDSLHVITPDGLQSPVAINTINSPLPFSPTYNANLLSPTAPIDNVNNLLSPQYNLQNYGDNVMSPTSKDINNLDTLKLGGKFSPTQSPKSPTSVMHSPFSPFDHQNQQPVDATNLLFSPKNNNIMNYNVFSPKPNINNNVIQSPNIYSPNPMLDIFSPKPQINHNIYSPSYSPTSPTYNANNAYYSPTSPKNQNDQMNVNSQYNVMSPVYSVTSPKYSPTSPKYSPTSPKYSPTSPKYSPTSPKYSPTSPKYSPTSPKYSPTSPKYSPTSPVAQNIASPNYSPYSITSPKFSPTSPAYSISSPVYDKSGVVNAHQPMSPAYILQSPVQIKQNVQDANMFSPIQQAHVDEAKNDDPFSPMPYNIDEDEMKENM</sequence>
<dbReference type="InterPro" id="IPR007083">
    <property type="entry name" value="RNA_pol_Rpb1_4"/>
</dbReference>
<feature type="region of interest" description="Disordered" evidence="17">
    <location>
        <begin position="1603"/>
        <end position="1640"/>
    </location>
</feature>
<feature type="compositionally biased region" description="Low complexity" evidence="17">
    <location>
        <begin position="1778"/>
        <end position="1803"/>
    </location>
</feature>
<dbReference type="GO" id="GO:0005665">
    <property type="term" value="C:RNA polymerase II, core complex"/>
    <property type="evidence" value="ECO:0007669"/>
    <property type="project" value="TreeGrafter"/>
</dbReference>
<feature type="region of interest" description="Disordered" evidence="17">
    <location>
        <begin position="1143"/>
        <end position="1202"/>
    </location>
</feature>
<dbReference type="PROSITE" id="PS00115">
    <property type="entry name" value="RNA_POL_II_REPEAT"/>
    <property type="match status" value="3"/>
</dbReference>
<dbReference type="FunFam" id="2.40.40.20:FF:000019">
    <property type="entry name" value="DNA-directed RNA polymerase II subunit RPB1"/>
    <property type="match status" value="1"/>
</dbReference>
<feature type="region of interest" description="Disordered" evidence="17">
    <location>
        <begin position="1653"/>
        <end position="1699"/>
    </location>
</feature>
<evidence type="ECO:0000256" key="11">
    <source>
        <dbReference type="ARBA" id="ARBA00022842"/>
    </source>
</evidence>
<keyword evidence="7 16" id="KW-0548">Nucleotidyltransferase</keyword>
<feature type="compositionally biased region" description="Low complexity" evidence="17">
    <location>
        <begin position="2296"/>
        <end position="2351"/>
    </location>
</feature>
<keyword evidence="5" id="KW-0597">Phosphoprotein</keyword>
<dbReference type="PANTHER" id="PTHR19376">
    <property type="entry name" value="DNA-DIRECTED RNA POLYMERASE"/>
    <property type="match status" value="1"/>
</dbReference>
<dbReference type="InterPro" id="IPR007081">
    <property type="entry name" value="RNA_pol_Rpb1_5"/>
</dbReference>
<evidence type="ECO:0000256" key="10">
    <source>
        <dbReference type="ARBA" id="ARBA00022833"/>
    </source>
</evidence>
<dbReference type="InterPro" id="IPR038593">
    <property type="entry name" value="RNA_pol_Rpb1_7_sf"/>
</dbReference>
<dbReference type="CDD" id="cd02733">
    <property type="entry name" value="RNAP_II_RPB1_N"/>
    <property type="match status" value="1"/>
</dbReference>
<dbReference type="Pfam" id="PF00623">
    <property type="entry name" value="RNA_pol_Rpb1_2"/>
    <property type="match status" value="1"/>
</dbReference>
<dbReference type="Pfam" id="PF04998">
    <property type="entry name" value="RNA_pol_Rpb1_5"/>
    <property type="match status" value="1"/>
</dbReference>
<keyword evidence="10" id="KW-0862">Zinc</keyword>
<evidence type="ECO:0000313" key="19">
    <source>
        <dbReference type="EMBL" id="KOB59111.1"/>
    </source>
</evidence>
<evidence type="ECO:0000256" key="8">
    <source>
        <dbReference type="ARBA" id="ARBA00022723"/>
    </source>
</evidence>
<keyword evidence="4 16" id="KW-0240">DNA-directed RNA polymerase</keyword>
<feature type="compositionally biased region" description="Acidic residues" evidence="17">
    <location>
        <begin position="1603"/>
        <end position="1612"/>
    </location>
</feature>
<feature type="compositionally biased region" description="Polar residues" evidence="17">
    <location>
        <begin position="1723"/>
        <end position="1733"/>
    </location>
</feature>
<evidence type="ECO:0000259" key="18">
    <source>
        <dbReference type="SMART" id="SM00663"/>
    </source>
</evidence>
<feature type="compositionally biased region" description="Acidic residues" evidence="17">
    <location>
        <begin position="1806"/>
        <end position="1819"/>
    </location>
</feature>
<feature type="compositionally biased region" description="Acidic residues" evidence="17">
    <location>
        <begin position="1259"/>
        <end position="1292"/>
    </location>
</feature>
<dbReference type="PANTHER" id="PTHR19376:SF37">
    <property type="entry name" value="DNA-DIRECTED RNA POLYMERASE II SUBUNIT RPB1"/>
    <property type="match status" value="1"/>
</dbReference>
<dbReference type="SUPFAM" id="SSF64484">
    <property type="entry name" value="beta and beta-prime subunits of DNA dependent RNA-polymerase"/>
    <property type="match status" value="1"/>
</dbReference>
<dbReference type="InterPro" id="IPR000684">
    <property type="entry name" value="RNA_pol_II_repeat_euk"/>
</dbReference>
<reference evidence="19 20" key="1">
    <citation type="submission" date="2006-03" db="EMBL/GenBank/DDBJ databases">
        <title>Annotation of Plasmodium falciparum HB3.</title>
        <authorList>
            <consortium name="The Broad Institute Genome Sequencing Platform"/>
            <person name="Volkman S.K."/>
            <person name="Neafsey D.E."/>
            <person name="Dash A.P."/>
            <person name="Chitnis C.E."/>
            <person name="Hartl D.L."/>
            <person name="Young S.K."/>
            <person name="Zeng Q."/>
            <person name="Koehrsen M."/>
            <person name="Alvarado L."/>
            <person name="Berlin A."/>
            <person name="Borenstein D."/>
            <person name="Chapman S.B."/>
            <person name="Chen Z."/>
            <person name="Engels R."/>
            <person name="Freedman E."/>
            <person name="Gellesch M."/>
            <person name="Goldberg J."/>
            <person name="Griggs A."/>
            <person name="Gujja S."/>
            <person name="Heilman E.R."/>
            <person name="Heiman D.I."/>
            <person name="Howarth C."/>
            <person name="Jen D."/>
            <person name="Larson L."/>
            <person name="Mehta T."/>
            <person name="Neiman D."/>
            <person name="Park D."/>
            <person name="Pearson M."/>
            <person name="Roberts A."/>
            <person name="Saif S."/>
            <person name="Shea T."/>
            <person name="Shenoy N."/>
            <person name="Sisk P."/>
            <person name="Stolte C."/>
            <person name="Sykes S."/>
            <person name="Walk T."/>
            <person name="White J."/>
            <person name="Yandava C."/>
            <person name="Haas B."/>
            <person name="Henn M.R."/>
            <person name="Nusbaum C."/>
            <person name="Birren B."/>
        </authorList>
    </citation>
    <scope>NUCLEOTIDE SEQUENCE [LARGE SCALE GENOMIC DNA]</scope>
    <source>
        <strain evidence="19">HB3</strain>
    </source>
</reference>
<dbReference type="Gene3D" id="3.30.1360.140">
    <property type="match status" value="1"/>
</dbReference>
<dbReference type="InterPro" id="IPR042102">
    <property type="entry name" value="RNA_pol_Rpb1_3_sf"/>
</dbReference>
<feature type="compositionally biased region" description="Polar residues" evidence="17">
    <location>
        <begin position="675"/>
        <end position="687"/>
    </location>
</feature>
<feature type="region of interest" description="Disordered" evidence="17">
    <location>
        <begin position="1711"/>
        <end position="1827"/>
    </location>
</feature>
<dbReference type="SMART" id="SM00663">
    <property type="entry name" value="RPOLA_N"/>
    <property type="match status" value="1"/>
</dbReference>
<protein>
    <recommendedName>
        <fullName evidence="16">DNA-directed RNA polymerase subunit</fullName>
        <ecNumber evidence="16">2.7.7.6</ecNumber>
    </recommendedName>
</protein>
<dbReference type="InterPro" id="IPR000722">
    <property type="entry name" value="RNA_pol_asu"/>
</dbReference>
<feature type="region of interest" description="Disordered" evidence="17">
    <location>
        <begin position="627"/>
        <end position="729"/>
    </location>
</feature>
<dbReference type="FunFam" id="4.10.860.120:FF:000003">
    <property type="entry name" value="DNA-directed RNA polymerase subunit"/>
    <property type="match status" value="1"/>
</dbReference>
<keyword evidence="9" id="KW-0677">Repeat</keyword>
<evidence type="ECO:0000256" key="12">
    <source>
        <dbReference type="ARBA" id="ARBA00023125"/>
    </source>
</evidence>
<feature type="region of interest" description="Disordered" evidence="17">
    <location>
        <begin position="2258"/>
        <end position="2277"/>
    </location>
</feature>
<evidence type="ECO:0000256" key="2">
    <source>
        <dbReference type="ARBA" id="ARBA00006460"/>
    </source>
</evidence>
<comment type="subunit">
    <text evidence="3">Component of the RNA polymerase II (Pol II) complex consisting of 12 subunits.</text>
</comment>
<name>A0A0L7K7P4_PLAFX</name>
<evidence type="ECO:0000256" key="9">
    <source>
        <dbReference type="ARBA" id="ARBA00022737"/>
    </source>
</evidence>
<evidence type="ECO:0000313" key="20">
    <source>
        <dbReference type="Proteomes" id="UP000054289"/>
    </source>
</evidence>
<evidence type="ECO:0000256" key="6">
    <source>
        <dbReference type="ARBA" id="ARBA00022679"/>
    </source>
</evidence>
<dbReference type="OMA" id="KPCMGIV"/>
<dbReference type="FunFam" id="1.10.150.390:FF:000001">
    <property type="entry name" value="DNA-directed RNA polymerase subunit"/>
    <property type="match status" value="1"/>
</dbReference>
<evidence type="ECO:0000256" key="1">
    <source>
        <dbReference type="ARBA" id="ARBA00004123"/>
    </source>
</evidence>
<dbReference type="VEuPathDB" id="PlasmoDB:PfHB3_030022100"/>
<feature type="compositionally biased region" description="Basic and acidic residues" evidence="17">
    <location>
        <begin position="1613"/>
        <end position="1635"/>
    </location>
</feature>
<dbReference type="Gene3D" id="1.10.150.390">
    <property type="match status" value="1"/>
</dbReference>
<dbReference type="FunFam" id="1.10.132.30:FF:000001">
    <property type="entry name" value="DNA-directed RNA polymerase subunit"/>
    <property type="match status" value="1"/>
</dbReference>
<dbReference type="Gene3D" id="6.10.250.2940">
    <property type="match status" value="1"/>
</dbReference>
<keyword evidence="6 16" id="KW-0808">Transferase</keyword>
<gene>
    <name evidence="19" type="ORF">PFHG_00867</name>
</gene>
<dbReference type="KEGG" id="pfh:PFHG_00867"/>
<dbReference type="EMBL" id="CH671930">
    <property type="protein sequence ID" value="KOB59111.1"/>
    <property type="molecule type" value="Genomic_DNA"/>
</dbReference>
<dbReference type="FunFam" id="1.10.274.100:FF:000016">
    <property type="entry name" value="DNA-directed RNA polymerase subunit"/>
    <property type="match status" value="1"/>
</dbReference>
<comment type="function">
    <text evidence="16">DNA-dependent RNA polymerase catalyzes the transcription of DNA into RNA using the four ribonucleoside triphosphates as substrates.</text>
</comment>
<dbReference type="Pfam" id="PF04997">
    <property type="entry name" value="RNA_pol_Rpb1_1"/>
    <property type="match status" value="1"/>
</dbReference>
<keyword evidence="13 16" id="KW-0804">Transcription</keyword>
<dbReference type="InterPro" id="IPR007080">
    <property type="entry name" value="RNA_pol_Rpb1_1"/>
</dbReference>
<dbReference type="Gene3D" id="3.30.1490.180">
    <property type="entry name" value="RNA polymerase ii"/>
    <property type="match status" value="1"/>
</dbReference>
<feature type="compositionally biased region" description="Low complexity" evidence="17">
    <location>
        <begin position="1662"/>
        <end position="1699"/>
    </location>
</feature>
<dbReference type="EC" id="2.7.7.6" evidence="16"/>
<keyword evidence="11" id="KW-0460">Magnesium</keyword>
<dbReference type="Pfam" id="PF04992">
    <property type="entry name" value="RNA_pol_Rpb1_6"/>
    <property type="match status" value="2"/>
</dbReference>